<feature type="region of interest" description="Disordered" evidence="1">
    <location>
        <begin position="132"/>
        <end position="151"/>
    </location>
</feature>
<reference evidence="2" key="1">
    <citation type="submission" date="2025-02" db="EMBL/GenBank/DDBJ databases">
        <authorList>
            <consortium name="NCBI Genome Project"/>
        </authorList>
    </citation>
    <scope>NUCLEOTIDE SEQUENCE</scope>
</reference>
<reference evidence="2" key="2">
    <citation type="submission" date="2025-08" db="UniProtKB">
        <authorList>
            <consortium name="RefSeq"/>
        </authorList>
    </citation>
    <scope>IDENTIFICATION</scope>
</reference>
<name>A0AAJ8DXY7_ASPNG</name>
<evidence type="ECO:0000256" key="1">
    <source>
        <dbReference type="SAM" id="MobiDB-lite"/>
    </source>
</evidence>
<dbReference type="KEGG" id="ang:An03g01580"/>
<evidence type="ECO:0000313" key="2">
    <source>
        <dbReference type="RefSeq" id="XP_059600228.1"/>
    </source>
</evidence>
<dbReference type="VEuPathDB" id="FungiDB:An03g01580"/>
<sequence>MELVIVISPYSRIIPLPRPLTRIATLTAQGIIAPLFLHRPRPRDGGCDRGNDGCVRHWGVRVVRERGDIECRVCGPYAGKFKEQSTDFMPWCLRYCIGYLGCDRKAKPDYGWRRLCQQSGLLQPEAAAAAIDSGKARQKRRTRRVEDGPQAERPIISISRRIARMQESIDLGKSDEATAQVAQLGELAGELIGCGCARSATSLKSISFYRDWFHCSSPAAAGCQSTASRSHPPVPIDMDACPLARASPCKVDSRHLEHASPGHQPSFPPDELHPNKLVLDDRMLCLAVGLHKWR</sequence>
<dbReference type="RefSeq" id="XP_059600228.1">
    <property type="nucleotide sequence ID" value="XM_059746921.1"/>
</dbReference>
<proteinExistence type="predicted"/>
<gene>
    <name evidence="2" type="ORF">An03g01580</name>
</gene>
<organism evidence="2">
    <name type="scientific">Aspergillus niger</name>
    <dbReference type="NCBI Taxonomy" id="5061"/>
    <lineage>
        <taxon>Eukaryota</taxon>
        <taxon>Fungi</taxon>
        <taxon>Dikarya</taxon>
        <taxon>Ascomycota</taxon>
        <taxon>Pezizomycotina</taxon>
        <taxon>Eurotiomycetes</taxon>
        <taxon>Eurotiomycetidae</taxon>
        <taxon>Eurotiales</taxon>
        <taxon>Aspergillaceae</taxon>
        <taxon>Aspergillus</taxon>
        <taxon>Aspergillus subgen. Circumdati</taxon>
    </lineage>
</organism>
<protein>
    <submittedName>
        <fullName evidence="2">Uncharacterized protein</fullName>
    </submittedName>
</protein>
<dbReference type="GeneID" id="84590633"/>
<accession>A0AAJ8DXY7</accession>
<dbReference type="AlphaFoldDB" id="A0AAJ8DXY7"/>